<sequence length="123" mass="13445">MNISGSINIRVLFFIGIFSCLAFNQASFAQKMEKPPTTPLVRGQIIDKDAYSIIGATIIVDGSTKGVVSDPNGFFELDLSQFTKKSITLTVQYVGKETKSIDVKIKELPKSLGQIKMKDAALQ</sequence>
<dbReference type="Pfam" id="PF13715">
    <property type="entry name" value="CarbopepD_reg_2"/>
    <property type="match status" value="1"/>
</dbReference>
<organism evidence="1 2">
    <name type="scientific">Algoriphagus locisalis</name>
    <dbReference type="NCBI Taxonomy" id="305507"/>
    <lineage>
        <taxon>Bacteria</taxon>
        <taxon>Pseudomonadati</taxon>
        <taxon>Bacteroidota</taxon>
        <taxon>Cytophagia</taxon>
        <taxon>Cytophagales</taxon>
        <taxon>Cyclobacteriaceae</taxon>
        <taxon>Algoriphagus</taxon>
    </lineage>
</organism>
<dbReference type="AlphaFoldDB" id="A0A1I7CZA2"/>
<keyword evidence="2" id="KW-1185">Reference proteome</keyword>
<dbReference type="OrthoDB" id="827829at2"/>
<reference evidence="2" key="1">
    <citation type="submission" date="2016-10" db="EMBL/GenBank/DDBJ databases">
        <authorList>
            <person name="Varghese N."/>
            <person name="Submissions S."/>
        </authorList>
    </citation>
    <scope>NUCLEOTIDE SEQUENCE [LARGE SCALE GENOMIC DNA]</scope>
    <source>
        <strain evidence="2">DSM 23445</strain>
    </source>
</reference>
<dbReference type="STRING" id="305507.SAMN04489724_3600"/>
<dbReference type="Proteomes" id="UP000199673">
    <property type="component" value="Unassembled WGS sequence"/>
</dbReference>
<dbReference type="SUPFAM" id="SSF49464">
    <property type="entry name" value="Carboxypeptidase regulatory domain-like"/>
    <property type="match status" value="1"/>
</dbReference>
<dbReference type="Gene3D" id="2.60.40.1120">
    <property type="entry name" value="Carboxypeptidase-like, regulatory domain"/>
    <property type="match status" value="1"/>
</dbReference>
<dbReference type="EMBL" id="FPBF01000005">
    <property type="protein sequence ID" value="SFU04729.1"/>
    <property type="molecule type" value="Genomic_DNA"/>
</dbReference>
<gene>
    <name evidence="1" type="ORF">SAMN04489724_3600</name>
</gene>
<name>A0A1I7CZA2_9BACT</name>
<dbReference type="InterPro" id="IPR008969">
    <property type="entry name" value="CarboxyPept-like_regulatory"/>
</dbReference>
<protein>
    <submittedName>
        <fullName evidence="1">CarboxypepD_reg-like domain-containing protein</fullName>
    </submittedName>
</protein>
<evidence type="ECO:0000313" key="2">
    <source>
        <dbReference type="Proteomes" id="UP000199673"/>
    </source>
</evidence>
<accession>A0A1I7CZA2</accession>
<proteinExistence type="predicted"/>
<evidence type="ECO:0000313" key="1">
    <source>
        <dbReference type="EMBL" id="SFU04729.1"/>
    </source>
</evidence>